<evidence type="ECO:0000256" key="5">
    <source>
        <dbReference type="ARBA" id="ARBA00022989"/>
    </source>
</evidence>
<dbReference type="GO" id="GO:0005886">
    <property type="term" value="C:plasma membrane"/>
    <property type="evidence" value="ECO:0007669"/>
    <property type="project" value="TreeGrafter"/>
</dbReference>
<sequence length="541" mass="57098">MSIEVLIILLYLALMLAIGFWVQRRGAVETSKGYLVANRNIGPVLIGGTLFATFWGGGTLLGGAGAAYDGHLLATIADPWASGITLLLMAAFFVTILRKMKIASLGEMYYLRYGTKGSLVASVLSLPTLIFWTSVQILAIGKILNVLIGLPAVESAVFAGLIVIIYTYLGGMLAVIITDNIQMVLILLGLAVLIPTGISYAGGLDAIAANTPPDFWSVLPDDASPSGIGWTFTGIMAWFAAWCGMGLGSLASLDISQRVFCARDDKAARQGLLFGTGLYWVAGLGPIVLGLVGIVMVNTGLIDGTVLAQDPELIVPYLAKTLLSPWMMALFVGSLVAAIMSTASSAIFAAAAVISTNFIHGAVSDHVHHEKKVLRITRALVVAIGLLCIGISFTATGVYDLMIFGFTLLFACLFWTVVCGLFWKRANAPGAIASMLSGFFTTLAGIAVLSLQEGAFTLVPPDNEWTVFFTFVPTAVAGAAMFVVSVLTQTSHPPVPLKDTDGQVLKWPELAEQPVIVRREPDGSPVVSVPVAAAQPAPEEE</sequence>
<evidence type="ECO:0000256" key="6">
    <source>
        <dbReference type="ARBA" id="ARBA00023136"/>
    </source>
</evidence>
<dbReference type="KEGG" id="mfk:E2N92_11740"/>
<feature type="transmembrane region" description="Helical" evidence="9">
    <location>
        <begin position="44"/>
        <end position="68"/>
    </location>
</feature>
<feature type="transmembrane region" description="Helical" evidence="9">
    <location>
        <begin position="184"/>
        <end position="208"/>
    </location>
</feature>
<evidence type="ECO:0000256" key="7">
    <source>
        <dbReference type="RuleBase" id="RU362091"/>
    </source>
</evidence>
<keyword evidence="4 9" id="KW-0812">Transmembrane</keyword>
<evidence type="ECO:0000256" key="4">
    <source>
        <dbReference type="ARBA" id="ARBA00022692"/>
    </source>
</evidence>
<evidence type="ECO:0000256" key="1">
    <source>
        <dbReference type="ARBA" id="ARBA00004141"/>
    </source>
</evidence>
<feature type="region of interest" description="Disordered" evidence="8">
    <location>
        <begin position="521"/>
        <end position="541"/>
    </location>
</feature>
<evidence type="ECO:0008006" key="12">
    <source>
        <dbReference type="Google" id="ProtNLM"/>
    </source>
</evidence>
<feature type="transmembrane region" description="Helical" evidence="9">
    <location>
        <begin position="326"/>
        <end position="355"/>
    </location>
</feature>
<protein>
    <recommendedName>
        <fullName evidence="12">Sodium:solute symporter family protein</fullName>
    </recommendedName>
</protein>
<dbReference type="InterPro" id="IPR001734">
    <property type="entry name" value="Na/solute_symporter"/>
</dbReference>
<reference evidence="10" key="1">
    <citation type="journal article" date="2005" name="Int. J. Syst. Evol. Microbiol.">
        <title>Methanofollis formosanus sp. nov., isolated from a fish pond.</title>
        <authorList>
            <person name="Wu S.Y."/>
            <person name="Chen S.C."/>
            <person name="Lai M.C."/>
        </authorList>
    </citation>
    <scope>NUCLEOTIDE SEQUENCE</scope>
    <source>
        <strain evidence="10">ML15</strain>
    </source>
</reference>
<feature type="compositionally biased region" description="Low complexity" evidence="8">
    <location>
        <begin position="524"/>
        <end position="541"/>
    </location>
</feature>
<keyword evidence="5 9" id="KW-1133">Transmembrane helix</keyword>
<feature type="transmembrane region" description="Helical" evidence="9">
    <location>
        <begin position="156"/>
        <end position="177"/>
    </location>
</feature>
<evidence type="ECO:0000256" key="3">
    <source>
        <dbReference type="ARBA" id="ARBA00022448"/>
    </source>
</evidence>
<feature type="transmembrane region" description="Helical" evidence="9">
    <location>
        <begin position="119"/>
        <end position="144"/>
    </location>
</feature>
<gene>
    <name evidence="10" type="ORF">E2N92_11740</name>
</gene>
<keyword evidence="6 9" id="KW-0472">Membrane</keyword>
<keyword evidence="3" id="KW-0813">Transport</keyword>
<dbReference type="PANTHER" id="PTHR48086">
    <property type="entry name" value="SODIUM/PROLINE SYMPORTER-RELATED"/>
    <property type="match status" value="1"/>
</dbReference>
<dbReference type="PROSITE" id="PS50283">
    <property type="entry name" value="NA_SOLUT_SYMP_3"/>
    <property type="match status" value="1"/>
</dbReference>
<proteinExistence type="inferred from homology"/>
<feature type="transmembrane region" description="Helical" evidence="9">
    <location>
        <begin position="272"/>
        <end position="297"/>
    </location>
</feature>
<feature type="transmembrane region" description="Helical" evidence="9">
    <location>
        <begin position="376"/>
        <end position="395"/>
    </location>
</feature>
<accession>A0A8G1A431</accession>
<dbReference type="Gene3D" id="1.20.1730.10">
    <property type="entry name" value="Sodium/glucose cotransporter"/>
    <property type="match status" value="1"/>
</dbReference>
<evidence type="ECO:0000256" key="2">
    <source>
        <dbReference type="ARBA" id="ARBA00006434"/>
    </source>
</evidence>
<dbReference type="InterPro" id="IPR038377">
    <property type="entry name" value="Na/Glc_symporter_sf"/>
</dbReference>
<evidence type="ECO:0000313" key="10">
    <source>
        <dbReference type="EMBL" id="QYZ80049.1"/>
    </source>
</evidence>
<evidence type="ECO:0000256" key="8">
    <source>
        <dbReference type="SAM" id="MobiDB-lite"/>
    </source>
</evidence>
<dbReference type="RefSeq" id="WP_220681357.1">
    <property type="nucleotide sequence ID" value="NZ_CP037968.1"/>
</dbReference>
<keyword evidence="11" id="KW-1185">Reference proteome</keyword>
<reference evidence="10" key="2">
    <citation type="submission" date="2019-03" db="EMBL/GenBank/DDBJ databases">
        <authorList>
            <person name="Chen S.-C."/>
            <person name="Wu S.-Y."/>
            <person name="Lai M.-C."/>
        </authorList>
    </citation>
    <scope>NUCLEOTIDE SEQUENCE</scope>
    <source>
        <strain evidence="10">ML15</strain>
    </source>
</reference>
<comment type="subcellular location">
    <subcellularLocation>
        <location evidence="1">Membrane</location>
        <topology evidence="1">Multi-pass membrane protein</topology>
    </subcellularLocation>
</comment>
<comment type="similarity">
    <text evidence="2 7">Belongs to the sodium:solute symporter (SSF) (TC 2.A.21) family.</text>
</comment>
<feature type="transmembrane region" description="Helical" evidence="9">
    <location>
        <begin position="401"/>
        <end position="423"/>
    </location>
</feature>
<feature type="transmembrane region" description="Helical" evidence="9">
    <location>
        <begin position="435"/>
        <end position="459"/>
    </location>
</feature>
<dbReference type="EMBL" id="CP037968">
    <property type="protein sequence ID" value="QYZ80049.1"/>
    <property type="molecule type" value="Genomic_DNA"/>
</dbReference>
<name>A0A8G1A431_9EURY</name>
<evidence type="ECO:0000256" key="9">
    <source>
        <dbReference type="SAM" id="Phobius"/>
    </source>
</evidence>
<dbReference type="InterPro" id="IPR050277">
    <property type="entry name" value="Sodium:Solute_Symporter"/>
</dbReference>
<feature type="transmembrane region" description="Helical" evidence="9">
    <location>
        <begin position="80"/>
        <end position="98"/>
    </location>
</feature>
<dbReference type="GO" id="GO:0022857">
    <property type="term" value="F:transmembrane transporter activity"/>
    <property type="evidence" value="ECO:0007669"/>
    <property type="project" value="InterPro"/>
</dbReference>
<dbReference type="AlphaFoldDB" id="A0A8G1A431"/>
<dbReference type="Pfam" id="PF00474">
    <property type="entry name" value="SSF"/>
    <property type="match status" value="1"/>
</dbReference>
<organism evidence="10 11">
    <name type="scientific">Methanofollis formosanus</name>
    <dbReference type="NCBI Taxonomy" id="299308"/>
    <lineage>
        <taxon>Archaea</taxon>
        <taxon>Methanobacteriati</taxon>
        <taxon>Methanobacteriota</taxon>
        <taxon>Stenosarchaea group</taxon>
        <taxon>Methanomicrobia</taxon>
        <taxon>Methanomicrobiales</taxon>
        <taxon>Methanomicrobiaceae</taxon>
        <taxon>Methanofollis</taxon>
    </lineage>
</organism>
<dbReference type="PANTHER" id="PTHR48086:SF7">
    <property type="entry name" value="SODIUM-SOLUTE SYMPORTER-RELATED"/>
    <property type="match status" value="1"/>
</dbReference>
<feature type="transmembrane region" description="Helical" evidence="9">
    <location>
        <begin position="6"/>
        <end position="23"/>
    </location>
</feature>
<dbReference type="Proteomes" id="UP000826709">
    <property type="component" value="Chromosome"/>
</dbReference>
<dbReference type="OrthoDB" id="9779at2157"/>
<evidence type="ECO:0000313" key="11">
    <source>
        <dbReference type="Proteomes" id="UP000826709"/>
    </source>
</evidence>
<feature type="transmembrane region" description="Helical" evidence="9">
    <location>
        <begin position="228"/>
        <end position="251"/>
    </location>
</feature>
<feature type="transmembrane region" description="Helical" evidence="9">
    <location>
        <begin position="465"/>
        <end position="488"/>
    </location>
</feature>